<dbReference type="EMBL" id="BLJN01000008">
    <property type="protein sequence ID" value="GFE84335.1"/>
    <property type="molecule type" value="Genomic_DNA"/>
</dbReference>
<evidence type="ECO:0000256" key="3">
    <source>
        <dbReference type="ARBA" id="ARBA00022833"/>
    </source>
</evidence>
<comment type="caution">
    <text evidence="9">The sequence shown here is derived from an EMBL/GenBank/DDBJ whole genome shotgun (WGS) entry which is preliminary data.</text>
</comment>
<dbReference type="SUPFAM" id="SSF109635">
    <property type="entry name" value="DnaK suppressor protein DksA, alpha-hairpin domain"/>
    <property type="match status" value="1"/>
</dbReference>
<dbReference type="PANTHER" id="PTHR33823:SF2">
    <property type="entry name" value="RNA POLYMERASE-BINDING TRANSCRIPTION FACTOR DKSA"/>
    <property type="match status" value="1"/>
</dbReference>
<evidence type="ECO:0000256" key="2">
    <source>
        <dbReference type="ARBA" id="ARBA00022771"/>
    </source>
</evidence>
<feature type="zinc finger region" description="dksA C4-type" evidence="5">
    <location>
        <begin position="268"/>
        <end position="292"/>
    </location>
</feature>
<evidence type="ECO:0000256" key="4">
    <source>
        <dbReference type="HAMAP-Rule" id="MF_00926"/>
    </source>
</evidence>
<name>A0A829YM06_9GAMM</name>
<feature type="domain" description="Zinc finger DksA/TraR C4-type" evidence="7">
    <location>
        <begin position="263"/>
        <end position="298"/>
    </location>
</feature>
<dbReference type="Pfam" id="PF01258">
    <property type="entry name" value="zf-dskA_traR"/>
    <property type="match status" value="1"/>
</dbReference>
<comment type="similarity">
    <text evidence="4">Belongs to the DksA family.</text>
</comment>
<feature type="compositionally biased region" description="Low complexity" evidence="6">
    <location>
        <begin position="34"/>
        <end position="55"/>
    </location>
</feature>
<sequence>MAAKKPSAKPAKAKQTVVKKAPAVKEPAKDTAKKAASAKKAPPVAARPKPAAAAPAPRPTPASAHTATKADKPIEPIKPVAAPVPKAATVAASAKPAHKPAPKVSNTAAPVEPTDDESIAAPAPATPVKPTISARPVISNLNTHSQDTDAASDSEDSEGQDLSSVNLLAGPRNVKPYIPRRGEQYMNKEQLEHFRQILNNWKRDLMQEVDRTVLHMKDEAANFPDPNDRATQESEFSLELRTRDRERKLIRKIEEAIKRIEDGSYGYCVETGEEIGIKRLEARPVATLCIEAQERRERRELQYGDRDDRYR</sequence>
<dbReference type="PROSITE" id="PS51128">
    <property type="entry name" value="ZF_DKSA_2"/>
    <property type="match status" value="1"/>
</dbReference>
<dbReference type="InterPro" id="IPR000962">
    <property type="entry name" value="Znf_DskA_TraR"/>
</dbReference>
<accession>A0A829YM06</accession>
<evidence type="ECO:0000256" key="6">
    <source>
        <dbReference type="SAM" id="MobiDB-lite"/>
    </source>
</evidence>
<dbReference type="GO" id="GO:0008270">
    <property type="term" value="F:zinc ion binding"/>
    <property type="evidence" value="ECO:0007669"/>
    <property type="project" value="UniProtKB-UniRule"/>
</dbReference>
<feature type="compositionally biased region" description="Low complexity" evidence="6">
    <location>
        <begin position="1"/>
        <end position="25"/>
    </location>
</feature>
<comment type="function">
    <text evidence="4">Transcription factor that acts by binding directly to the RNA polymerase (RNAP). Required for negative regulation of rRNA expression and positive regulation of several amino acid biosynthesis promoters. Also required for regulation of fis expression.</text>
</comment>
<protein>
    <recommendedName>
        <fullName evidence="4">RNA polymerase-binding transcription factor DksA</fullName>
    </recommendedName>
</protein>
<dbReference type="PANTHER" id="PTHR33823">
    <property type="entry name" value="RNA POLYMERASE-BINDING TRANSCRIPTION FACTOR DKSA-RELATED"/>
    <property type="match status" value="1"/>
</dbReference>
<dbReference type="Proteomes" id="UP000445000">
    <property type="component" value="Unassembled WGS sequence"/>
</dbReference>
<feature type="compositionally biased region" description="Low complexity" evidence="6">
    <location>
        <begin position="120"/>
        <end position="131"/>
    </location>
</feature>
<dbReference type="HAMAP" id="MF_00926">
    <property type="entry name" value="DksA"/>
    <property type="match status" value="1"/>
</dbReference>
<dbReference type="Gene3D" id="1.20.120.910">
    <property type="entry name" value="DksA, coiled-coil domain"/>
    <property type="match status" value="1"/>
</dbReference>
<keyword evidence="10" id="KW-1185">Reference proteome</keyword>
<feature type="compositionally biased region" description="Low complexity" evidence="6">
    <location>
        <begin position="78"/>
        <end position="95"/>
    </location>
</feature>
<reference evidence="10" key="1">
    <citation type="submission" date="2020-01" db="EMBL/GenBank/DDBJ databases">
        <title>'Steroidobacter agaridevorans' sp. nov., agar-degrading bacteria isolated from rhizosphere soils.</title>
        <authorList>
            <person name="Ikenaga M."/>
            <person name="Kataoka M."/>
            <person name="Murouchi A."/>
            <person name="Katsuragi S."/>
            <person name="Sakai M."/>
        </authorList>
    </citation>
    <scope>NUCLEOTIDE SEQUENCE [LARGE SCALE GENOMIC DNA]</scope>
    <source>
        <strain evidence="10">YU21-B</strain>
    </source>
</reference>
<keyword evidence="3 4" id="KW-0862">Zinc</keyword>
<dbReference type="AlphaFoldDB" id="A0A829YM06"/>
<comment type="subcellular location">
    <subcellularLocation>
        <location evidence="4">Cytoplasm</location>
    </subcellularLocation>
</comment>
<organism evidence="9 10">
    <name type="scientific">Steroidobacter agaridevorans</name>
    <dbReference type="NCBI Taxonomy" id="2695856"/>
    <lineage>
        <taxon>Bacteria</taxon>
        <taxon>Pseudomonadati</taxon>
        <taxon>Pseudomonadota</taxon>
        <taxon>Gammaproteobacteria</taxon>
        <taxon>Steroidobacterales</taxon>
        <taxon>Steroidobacteraceae</taxon>
        <taxon>Steroidobacter</taxon>
    </lineage>
</organism>
<evidence type="ECO:0000256" key="1">
    <source>
        <dbReference type="ARBA" id="ARBA00022723"/>
    </source>
</evidence>
<evidence type="ECO:0000256" key="5">
    <source>
        <dbReference type="PROSITE-ProRule" id="PRU00510"/>
    </source>
</evidence>
<evidence type="ECO:0000259" key="8">
    <source>
        <dbReference type="Pfam" id="PF21157"/>
    </source>
</evidence>
<dbReference type="Pfam" id="PF21157">
    <property type="entry name" value="DksA_N"/>
    <property type="match status" value="1"/>
</dbReference>
<feature type="region of interest" description="Disordered" evidence="6">
    <location>
        <begin position="1"/>
        <end position="165"/>
    </location>
</feature>
<proteinExistence type="inferred from homology"/>
<dbReference type="GO" id="GO:0010468">
    <property type="term" value="P:regulation of gene expression"/>
    <property type="evidence" value="ECO:0007669"/>
    <property type="project" value="UniProtKB-UniRule"/>
</dbReference>
<keyword evidence="1 4" id="KW-0479">Metal-binding</keyword>
<feature type="compositionally biased region" description="Acidic residues" evidence="6">
    <location>
        <begin position="150"/>
        <end position="159"/>
    </location>
</feature>
<dbReference type="InterPro" id="IPR048489">
    <property type="entry name" value="DksA_N"/>
</dbReference>
<keyword evidence="2 4" id="KW-0863">Zinc-finger</keyword>
<comment type="subunit">
    <text evidence="4">Interacts directly with the RNA polymerase.</text>
</comment>
<dbReference type="SUPFAM" id="SSF57716">
    <property type="entry name" value="Glucocorticoid receptor-like (DNA-binding domain)"/>
    <property type="match status" value="1"/>
</dbReference>
<evidence type="ECO:0000313" key="10">
    <source>
        <dbReference type="Proteomes" id="UP000445000"/>
    </source>
</evidence>
<dbReference type="InterPro" id="IPR037187">
    <property type="entry name" value="DnaK_N"/>
</dbReference>
<comment type="caution">
    <text evidence="4">Lacks conserved residue(s) required for the propagation of feature annotation.</text>
</comment>
<dbReference type="RefSeq" id="WP_161815921.1">
    <property type="nucleotide sequence ID" value="NZ_BLJN01000008.1"/>
</dbReference>
<dbReference type="GO" id="GO:0005737">
    <property type="term" value="C:cytoplasm"/>
    <property type="evidence" value="ECO:0007669"/>
    <property type="project" value="UniProtKB-SubCell"/>
</dbReference>
<dbReference type="NCBIfam" id="TIGR02420">
    <property type="entry name" value="dksA"/>
    <property type="match status" value="1"/>
</dbReference>
<evidence type="ECO:0000313" key="9">
    <source>
        <dbReference type="EMBL" id="GFE84335.1"/>
    </source>
</evidence>
<dbReference type="InterPro" id="IPR012784">
    <property type="entry name" value="DksA_RNA_pol-bd"/>
</dbReference>
<gene>
    <name evidence="4" type="primary">dksA</name>
    <name evidence="9" type="ORF">GCM10011487_63350</name>
</gene>
<keyword evidence="4" id="KW-0963">Cytoplasm</keyword>
<evidence type="ECO:0000259" key="7">
    <source>
        <dbReference type="Pfam" id="PF01258"/>
    </source>
</evidence>
<feature type="domain" description="DnaK suppressor protein DksA N-terminal" evidence="8">
    <location>
        <begin position="190"/>
        <end position="260"/>
    </location>
</feature>